<feature type="signal peptide" evidence="2">
    <location>
        <begin position="1"/>
        <end position="22"/>
    </location>
</feature>
<evidence type="ECO:0008006" key="5">
    <source>
        <dbReference type="Google" id="ProtNLM"/>
    </source>
</evidence>
<dbReference type="EMBL" id="RSAA01000007">
    <property type="protein sequence ID" value="RRO18212.1"/>
    <property type="molecule type" value="Genomic_DNA"/>
</dbReference>
<dbReference type="Proteomes" id="UP000274515">
    <property type="component" value="Unassembled WGS sequence"/>
</dbReference>
<proteinExistence type="predicted"/>
<accession>A0A426JYS3</accession>
<dbReference type="AlphaFoldDB" id="A0A426JYS3"/>
<protein>
    <recommendedName>
        <fullName evidence="5">Secreted protein</fullName>
    </recommendedName>
</protein>
<evidence type="ECO:0000256" key="2">
    <source>
        <dbReference type="SAM" id="SignalP"/>
    </source>
</evidence>
<dbReference type="RefSeq" id="WP_125089563.1">
    <property type="nucleotide sequence ID" value="NZ_RSAA01000007.1"/>
</dbReference>
<evidence type="ECO:0000256" key="1">
    <source>
        <dbReference type="SAM" id="MobiDB-lite"/>
    </source>
</evidence>
<reference evidence="3 4" key="1">
    <citation type="submission" date="2018-11" db="EMBL/GenBank/DDBJ databases">
        <title>Saccharopolyspora rhizosphaerae sp. nov., an actinomycete isolated from rhizosphere soil in Thailand.</title>
        <authorList>
            <person name="Intra B."/>
            <person name="Euanorasetr J."/>
            <person name="Take A."/>
            <person name="Inahashi Y."/>
            <person name="Mori M."/>
            <person name="Panbangred W."/>
            <person name="Matsumoto A."/>
        </authorList>
    </citation>
    <scope>NUCLEOTIDE SEQUENCE [LARGE SCALE GENOMIC DNA]</scope>
    <source>
        <strain evidence="3 4">H219</strain>
    </source>
</reference>
<feature type="chain" id="PRO_5038968608" description="Secreted protein" evidence="2">
    <location>
        <begin position="23"/>
        <end position="125"/>
    </location>
</feature>
<organism evidence="3 4">
    <name type="scientific">Saccharopolyspora rhizosphaerae</name>
    <dbReference type="NCBI Taxonomy" id="2492662"/>
    <lineage>
        <taxon>Bacteria</taxon>
        <taxon>Bacillati</taxon>
        <taxon>Actinomycetota</taxon>
        <taxon>Actinomycetes</taxon>
        <taxon>Pseudonocardiales</taxon>
        <taxon>Pseudonocardiaceae</taxon>
        <taxon>Saccharopolyspora</taxon>
    </lineage>
</organism>
<keyword evidence="4" id="KW-1185">Reference proteome</keyword>
<feature type="region of interest" description="Disordered" evidence="1">
    <location>
        <begin position="64"/>
        <end position="84"/>
    </location>
</feature>
<sequence length="125" mass="13712">MCGRAWQVTRAVLFLLFAVVLAALGPTDAALAGPACCAASSEHKPDTTEQRDNEKLRERLQGLTTHRRAHTRHEHDRHPLRGVQGGTAAELDLVHPARLPAAESDAHHACSRLRHSPATLQVMRH</sequence>
<evidence type="ECO:0000313" key="4">
    <source>
        <dbReference type="Proteomes" id="UP000274515"/>
    </source>
</evidence>
<gene>
    <name evidence="3" type="ORF">EIL87_08195</name>
</gene>
<evidence type="ECO:0000313" key="3">
    <source>
        <dbReference type="EMBL" id="RRO18212.1"/>
    </source>
</evidence>
<comment type="caution">
    <text evidence="3">The sequence shown here is derived from an EMBL/GenBank/DDBJ whole genome shotgun (WGS) entry which is preliminary data.</text>
</comment>
<name>A0A426JYS3_9PSEU</name>
<dbReference type="OrthoDB" id="3692832at2"/>
<keyword evidence="2" id="KW-0732">Signal</keyword>